<dbReference type="InterPro" id="IPR009057">
    <property type="entry name" value="Homeodomain-like_sf"/>
</dbReference>
<dbReference type="Gene3D" id="2.60.40.1500">
    <property type="entry name" value="Glycosyl hydrolase domain, family 39"/>
    <property type="match status" value="1"/>
</dbReference>
<dbReference type="Gene3D" id="3.20.20.80">
    <property type="entry name" value="Glycosidases"/>
    <property type="match status" value="1"/>
</dbReference>
<evidence type="ECO:0000256" key="2">
    <source>
        <dbReference type="ARBA" id="ARBA00022801"/>
    </source>
</evidence>
<reference evidence="8" key="1">
    <citation type="submission" date="2023-05" db="EMBL/GenBank/DDBJ databases">
        <title>Comparative genomics of Bacillaceae isolates and their secondary metabolite potential.</title>
        <authorList>
            <person name="Song L."/>
            <person name="Nielsen L.J."/>
            <person name="Mohite O."/>
            <person name="Xu X."/>
            <person name="Weber T."/>
            <person name="Kovacs A.T."/>
        </authorList>
    </citation>
    <scope>NUCLEOTIDE SEQUENCE</scope>
    <source>
        <strain evidence="8">XLM17</strain>
    </source>
</reference>
<dbReference type="InterPro" id="IPR049166">
    <property type="entry name" value="GH39_cat"/>
</dbReference>
<name>A0AA95SDD6_9BACI</name>
<sequence length="783" mass="92376">MNGLEDHGLDFFLELKRIEYGAPKVNRGVQIVFVINGVLTVETKSRFYSLAENDLLLLNRNQLYQLHGTNDNCVLLLTITDAFIDRYYPDYHRRRFQCFSREIEMGRELKIDKIRRLLAEMMITYLRRDESYKLEIQGTICQILLILIRNFSGEGTAFEKIDADDQRLTQIIDYMERNYEQQITLEEMAQKTFLSIGYLSRYFKQKMGMGFSRFLMNIRLKHGVKDLLYTSDSISQIAMKNGFPNTKSFTNLFKEVYSVTPHEYRQTHSPEQQVDSIHSYHLHDSETLMKSPEVLTKLGKILTASDKMYVNTETRYEELAIELLHEKRGTVNLPENILIIGELKELLKEDVRSQVLMVKEDLGLCFIGIRHLVSGETILPTVETDERFATTSPYFNTDGALNFMKKNDLSLFVRIDYKEISIDEEQYFNKLTKFLKHCLQVYGEIYLNTWHFIFYEPYYTAVKAKDLHRVYLKLYRLLKQHVPGIQVGVFLPFSFHDEKIPKEHEWQLEEGARIDFIGYHGNQNEVIDFNEMGDDRFSLAKDYIMEKTNKIKGFLKQHQINKPFFLVSWNTLSGNTRYTNGTFFRGALVLKNVLDLANEIHSLAFWINTELHEEDKMNLRIRLEGLELFHYFNGKRPAFYSMLFANKLQGEVVAKGQDYFMTQTELGYQLVLMNCNYVNPYFSIEEAFLQKLNKDIRVKIFGMQQGEYQIRKYIFDKDNGALYTNWWKLGNKHGMDAEIIDYITRSSQPSLEIFDESIEEEWVFYSYMTTNAIHFFDIRKVIE</sequence>
<dbReference type="Pfam" id="PF01229">
    <property type="entry name" value="Glyco_hydro_39"/>
    <property type="match status" value="1"/>
</dbReference>
<dbReference type="SUPFAM" id="SSF51011">
    <property type="entry name" value="Glycosyl hydrolase domain"/>
    <property type="match status" value="1"/>
</dbReference>
<dbReference type="Gene3D" id="1.10.10.60">
    <property type="entry name" value="Homeodomain-like"/>
    <property type="match status" value="2"/>
</dbReference>
<dbReference type="PANTHER" id="PTHR43280:SF2">
    <property type="entry name" value="HTH-TYPE TRANSCRIPTIONAL REGULATOR EXSA"/>
    <property type="match status" value="1"/>
</dbReference>
<proteinExistence type="inferred from homology"/>
<dbReference type="InterPro" id="IPR020449">
    <property type="entry name" value="Tscrpt_reg_AraC-type_HTH"/>
</dbReference>
<dbReference type="PROSITE" id="PS01124">
    <property type="entry name" value="HTH_ARAC_FAMILY_2"/>
    <property type="match status" value="1"/>
</dbReference>
<evidence type="ECO:0000256" key="3">
    <source>
        <dbReference type="ARBA" id="ARBA00023015"/>
    </source>
</evidence>
<protein>
    <submittedName>
        <fullName evidence="8">Helix-turn-helix domain-containing protein</fullName>
    </submittedName>
</protein>
<dbReference type="SUPFAM" id="SSF51215">
    <property type="entry name" value="Regulatory protein AraC"/>
    <property type="match status" value="1"/>
</dbReference>
<keyword evidence="2" id="KW-0378">Hydrolase</keyword>
<comment type="similarity">
    <text evidence="1">Belongs to the glycosyl hydrolase 39 family.</text>
</comment>
<dbReference type="InterPro" id="IPR017853">
    <property type="entry name" value="GH"/>
</dbReference>
<dbReference type="PRINTS" id="PR00032">
    <property type="entry name" value="HTHARAC"/>
</dbReference>
<dbReference type="GO" id="GO:0016798">
    <property type="term" value="F:hydrolase activity, acting on glycosyl bonds"/>
    <property type="evidence" value="ECO:0007669"/>
    <property type="project" value="UniProtKB-KW"/>
</dbReference>
<evidence type="ECO:0000256" key="1">
    <source>
        <dbReference type="ARBA" id="ARBA00008875"/>
    </source>
</evidence>
<organism evidence="8 9">
    <name type="scientific">Neobacillus novalis</name>
    <dbReference type="NCBI Taxonomy" id="220687"/>
    <lineage>
        <taxon>Bacteria</taxon>
        <taxon>Bacillati</taxon>
        <taxon>Bacillota</taxon>
        <taxon>Bacilli</taxon>
        <taxon>Bacillales</taxon>
        <taxon>Bacillaceae</taxon>
        <taxon>Neobacillus</taxon>
    </lineage>
</organism>
<dbReference type="InterPro" id="IPR018062">
    <property type="entry name" value="HTH_AraC-typ_CS"/>
</dbReference>
<dbReference type="KEGG" id="nnv:QNH39_13105"/>
<keyword evidence="9" id="KW-1185">Reference proteome</keyword>
<keyword evidence="5" id="KW-0804">Transcription</keyword>
<keyword evidence="3" id="KW-0805">Transcription regulation</keyword>
<dbReference type="GO" id="GO:0043565">
    <property type="term" value="F:sequence-specific DNA binding"/>
    <property type="evidence" value="ECO:0007669"/>
    <property type="project" value="InterPro"/>
</dbReference>
<keyword evidence="4" id="KW-0238">DNA-binding</keyword>
<evidence type="ECO:0000256" key="5">
    <source>
        <dbReference type="ARBA" id="ARBA00023163"/>
    </source>
</evidence>
<evidence type="ECO:0000256" key="6">
    <source>
        <dbReference type="ARBA" id="ARBA00023295"/>
    </source>
</evidence>
<dbReference type="SUPFAM" id="SSF46689">
    <property type="entry name" value="Homeodomain-like"/>
    <property type="match status" value="2"/>
</dbReference>
<evidence type="ECO:0000313" key="8">
    <source>
        <dbReference type="EMBL" id="WHY88709.1"/>
    </source>
</evidence>
<accession>A0AA95SDD6</accession>
<feature type="domain" description="HTH araC/xylS-type" evidence="7">
    <location>
        <begin position="169"/>
        <end position="267"/>
    </location>
</feature>
<gene>
    <name evidence="8" type="ORF">QNH39_13105</name>
</gene>
<dbReference type="InterPro" id="IPR018060">
    <property type="entry name" value="HTH_AraC"/>
</dbReference>
<evidence type="ECO:0000259" key="7">
    <source>
        <dbReference type="PROSITE" id="PS01124"/>
    </source>
</evidence>
<keyword evidence="6" id="KW-0326">Glycosidase</keyword>
<dbReference type="SUPFAM" id="SSF51445">
    <property type="entry name" value="(Trans)glycosidases"/>
    <property type="match status" value="1"/>
</dbReference>
<dbReference type="RefSeq" id="WP_283935923.1">
    <property type="nucleotide sequence ID" value="NZ_CP126114.1"/>
</dbReference>
<dbReference type="GO" id="GO:0003700">
    <property type="term" value="F:DNA-binding transcription factor activity"/>
    <property type="evidence" value="ECO:0007669"/>
    <property type="project" value="InterPro"/>
</dbReference>
<evidence type="ECO:0000256" key="4">
    <source>
        <dbReference type="ARBA" id="ARBA00023125"/>
    </source>
</evidence>
<dbReference type="PROSITE" id="PS00041">
    <property type="entry name" value="HTH_ARAC_FAMILY_1"/>
    <property type="match status" value="1"/>
</dbReference>
<dbReference type="Proteomes" id="UP001178288">
    <property type="component" value="Chromosome"/>
</dbReference>
<dbReference type="EMBL" id="CP126114">
    <property type="protein sequence ID" value="WHY88709.1"/>
    <property type="molecule type" value="Genomic_DNA"/>
</dbReference>
<dbReference type="PANTHER" id="PTHR43280">
    <property type="entry name" value="ARAC-FAMILY TRANSCRIPTIONAL REGULATOR"/>
    <property type="match status" value="1"/>
</dbReference>
<dbReference type="InterPro" id="IPR037923">
    <property type="entry name" value="HTH-like"/>
</dbReference>
<dbReference type="AlphaFoldDB" id="A0AA95SDD6"/>
<evidence type="ECO:0000313" key="9">
    <source>
        <dbReference type="Proteomes" id="UP001178288"/>
    </source>
</evidence>
<dbReference type="SMART" id="SM00342">
    <property type="entry name" value="HTH_ARAC"/>
    <property type="match status" value="1"/>
</dbReference>
<dbReference type="Pfam" id="PF12833">
    <property type="entry name" value="HTH_18"/>
    <property type="match status" value="1"/>
</dbReference>